<reference evidence="1" key="1">
    <citation type="submission" date="2020-05" db="EMBL/GenBank/DDBJ databases">
        <authorList>
            <person name="Chiriac C."/>
            <person name="Salcher M."/>
            <person name="Ghai R."/>
            <person name="Kavagutti S V."/>
        </authorList>
    </citation>
    <scope>NUCLEOTIDE SEQUENCE</scope>
</reference>
<accession>A0A6J7NI20</accession>
<dbReference type="Gene3D" id="2.160.10.10">
    <property type="entry name" value="Hexapeptide repeat proteins"/>
    <property type="match status" value="1"/>
</dbReference>
<gene>
    <name evidence="1" type="ORF">UFOPK3914_01690</name>
</gene>
<organism evidence="1">
    <name type="scientific">freshwater metagenome</name>
    <dbReference type="NCBI Taxonomy" id="449393"/>
    <lineage>
        <taxon>unclassified sequences</taxon>
        <taxon>metagenomes</taxon>
        <taxon>ecological metagenomes</taxon>
    </lineage>
</organism>
<name>A0A6J7NI20_9ZZZZ</name>
<dbReference type="PANTHER" id="PTHR13061:SF29">
    <property type="entry name" value="GAMMA CARBONIC ANHYDRASE-LIKE 1, MITOCHONDRIAL-RELATED"/>
    <property type="match status" value="1"/>
</dbReference>
<dbReference type="InterPro" id="IPR047324">
    <property type="entry name" value="LbH_gamma_CA-like"/>
</dbReference>
<dbReference type="PANTHER" id="PTHR13061">
    <property type="entry name" value="DYNACTIN SUBUNIT P25"/>
    <property type="match status" value="1"/>
</dbReference>
<sequence length="172" mass="18262">MAIYALGDQVPEIHPEAYIHPDAVVIGSVVIGAFTSVWPAAVLRGDDGFIFIGERCSVQDGAVLHTTAVFPTTVGNEVTIGHLAHLEGCIVEDKALIGSGSIVLHNARIGVEAVVGGGAFVRNNQVVPALAMALGVPAVVKENAVFPGHFDLGVESYVKRAERYRKRLRRLD</sequence>
<evidence type="ECO:0000313" key="1">
    <source>
        <dbReference type="EMBL" id="CAB4992747.1"/>
    </source>
</evidence>
<dbReference type="SUPFAM" id="SSF51161">
    <property type="entry name" value="Trimeric LpxA-like enzymes"/>
    <property type="match status" value="1"/>
</dbReference>
<dbReference type="InterPro" id="IPR011004">
    <property type="entry name" value="Trimer_LpxA-like_sf"/>
</dbReference>
<dbReference type="CDD" id="cd04645">
    <property type="entry name" value="LbH_gamma_CA_like"/>
    <property type="match status" value="1"/>
</dbReference>
<dbReference type="InterPro" id="IPR050484">
    <property type="entry name" value="Transf_Hexapept/Carb_Anhydrase"/>
</dbReference>
<dbReference type="EMBL" id="CAFBOG010000197">
    <property type="protein sequence ID" value="CAB4992747.1"/>
    <property type="molecule type" value="Genomic_DNA"/>
</dbReference>
<protein>
    <submittedName>
        <fullName evidence="1">Unannotated protein</fullName>
    </submittedName>
</protein>
<dbReference type="AlphaFoldDB" id="A0A6J7NI20"/>
<proteinExistence type="predicted"/>